<keyword evidence="4" id="KW-1185">Reference proteome</keyword>
<dbReference type="InterPro" id="IPR046450">
    <property type="entry name" value="PA_dom_sf"/>
</dbReference>
<dbReference type="Gene3D" id="3.50.30.30">
    <property type="match status" value="1"/>
</dbReference>
<sequence length="530" mass="55267">MLRRSLILAAALAVSACSLTAAPEPRALDVTPGAVEAHILFLADDLMEGREAGTRGYGLAANYVEAQFRLIGLEPGGEEGYRAGVPLQTLTALAEHAGLSIDGQAFEMGQDFVVAAHAVHDRSSVEAGAVFAGYGITAPGLGLDDYAGLDMAGQIAVVLAGAPEGLPSDVAAHLNSPLTKAEFAAHAGAAGLIIIPAEGLTRWSFRRMAPMAGRSSMTTAAAAAPESLRVTAYVSDETAGHLFANAPRAFEDVVEAARRGERLEGFALNTALTMSQGTARETIHDDNVVGLLPGSDPALADEAVIVTAHLDHIGVCRPMAEDPICNGALDNASGVSIMIETARALTAGPQLSRPVVFIALAAEEKGLLGAAHIAANPTPAMGRMAANVNLDMPVILYEFEDVIAFGAEHSSLGPVAEAAAASRGVRLSPDPIPEQSLFVRSDHYHFVRAGVPSLFLMTGFSSPDPEHDEGRGFMGFLSGNYHQPGDDLSQPLRFDQGAKFANINLAIIQAIANAPEAPRWNSDSFFAGQR</sequence>
<reference evidence="3 4" key="1">
    <citation type="submission" date="2019-09" db="EMBL/GenBank/DDBJ databases">
        <authorList>
            <person name="Kevbrin V."/>
            <person name="Grouzdev D.S."/>
        </authorList>
    </citation>
    <scope>NUCLEOTIDE SEQUENCE [LARGE SCALE GENOMIC DNA]</scope>
    <source>
        <strain evidence="3 4">G-192</strain>
    </source>
</reference>
<dbReference type="GO" id="GO:0006508">
    <property type="term" value="P:proteolysis"/>
    <property type="evidence" value="ECO:0007669"/>
    <property type="project" value="InterPro"/>
</dbReference>
<dbReference type="Proteomes" id="UP000325122">
    <property type="component" value="Unassembled WGS sequence"/>
</dbReference>
<dbReference type="RefSeq" id="WP_150023876.1">
    <property type="nucleotide sequence ID" value="NZ_VWOJ01000004.1"/>
</dbReference>
<accession>A0A5M6ZF11</accession>
<feature type="signal peptide" evidence="1">
    <location>
        <begin position="1"/>
        <end position="21"/>
    </location>
</feature>
<comment type="caution">
    <text evidence="3">The sequence shown here is derived from an EMBL/GenBank/DDBJ whole genome shotgun (WGS) entry which is preliminary data.</text>
</comment>
<dbReference type="PANTHER" id="PTHR12147">
    <property type="entry name" value="METALLOPEPTIDASE M28 FAMILY MEMBER"/>
    <property type="match status" value="1"/>
</dbReference>
<dbReference type="PANTHER" id="PTHR12147:SF26">
    <property type="entry name" value="PEPTIDASE M28 DOMAIN-CONTAINING PROTEIN"/>
    <property type="match status" value="1"/>
</dbReference>
<evidence type="ECO:0000313" key="3">
    <source>
        <dbReference type="EMBL" id="KAA5801688.1"/>
    </source>
</evidence>
<dbReference type="SUPFAM" id="SSF52025">
    <property type="entry name" value="PA domain"/>
    <property type="match status" value="1"/>
</dbReference>
<dbReference type="InterPro" id="IPR007484">
    <property type="entry name" value="Peptidase_M28"/>
</dbReference>
<keyword evidence="1" id="KW-0732">Signal</keyword>
<dbReference type="SUPFAM" id="SSF53187">
    <property type="entry name" value="Zn-dependent exopeptidases"/>
    <property type="match status" value="1"/>
</dbReference>
<dbReference type="InterPro" id="IPR045175">
    <property type="entry name" value="M28_fam"/>
</dbReference>
<dbReference type="Pfam" id="PF04389">
    <property type="entry name" value="Peptidase_M28"/>
    <property type="match status" value="1"/>
</dbReference>
<dbReference type="PROSITE" id="PS51257">
    <property type="entry name" value="PROKAR_LIPOPROTEIN"/>
    <property type="match status" value="1"/>
</dbReference>
<evidence type="ECO:0000259" key="2">
    <source>
        <dbReference type="Pfam" id="PF04389"/>
    </source>
</evidence>
<dbReference type="GO" id="GO:0008235">
    <property type="term" value="F:metalloexopeptidase activity"/>
    <property type="evidence" value="ECO:0007669"/>
    <property type="project" value="InterPro"/>
</dbReference>
<organism evidence="3 4">
    <name type="scientific">Alkalicaulis satelles</name>
    <dbReference type="NCBI Taxonomy" id="2609175"/>
    <lineage>
        <taxon>Bacteria</taxon>
        <taxon>Pseudomonadati</taxon>
        <taxon>Pseudomonadota</taxon>
        <taxon>Alphaproteobacteria</taxon>
        <taxon>Maricaulales</taxon>
        <taxon>Maricaulaceae</taxon>
        <taxon>Alkalicaulis</taxon>
    </lineage>
</organism>
<evidence type="ECO:0000256" key="1">
    <source>
        <dbReference type="SAM" id="SignalP"/>
    </source>
</evidence>
<dbReference type="Gene3D" id="3.40.630.10">
    <property type="entry name" value="Zn peptidases"/>
    <property type="match status" value="1"/>
</dbReference>
<proteinExistence type="predicted"/>
<evidence type="ECO:0000313" key="4">
    <source>
        <dbReference type="Proteomes" id="UP000325122"/>
    </source>
</evidence>
<dbReference type="EMBL" id="VWOJ01000004">
    <property type="protein sequence ID" value="KAA5801688.1"/>
    <property type="molecule type" value="Genomic_DNA"/>
</dbReference>
<feature type="domain" description="Peptidase M28" evidence="2">
    <location>
        <begin position="287"/>
        <end position="490"/>
    </location>
</feature>
<gene>
    <name evidence="3" type="ORF">F1654_12430</name>
</gene>
<protein>
    <submittedName>
        <fullName evidence="3">M28 family peptidase</fullName>
    </submittedName>
</protein>
<name>A0A5M6ZF11_9PROT</name>
<dbReference type="AlphaFoldDB" id="A0A5M6ZF11"/>
<feature type="chain" id="PRO_5024285067" evidence="1">
    <location>
        <begin position="22"/>
        <end position="530"/>
    </location>
</feature>